<accession>A0AAD2HGS7</accession>
<keyword evidence="3" id="KW-1185">Reference proteome</keyword>
<proteinExistence type="predicted"/>
<gene>
    <name evidence="2" type="ORF">MYCIT1_LOCUS21715</name>
</gene>
<evidence type="ECO:0000313" key="3">
    <source>
        <dbReference type="Proteomes" id="UP001295794"/>
    </source>
</evidence>
<keyword evidence="1" id="KW-1133">Transmembrane helix</keyword>
<dbReference type="Proteomes" id="UP001295794">
    <property type="component" value="Unassembled WGS sequence"/>
</dbReference>
<comment type="caution">
    <text evidence="2">The sequence shown here is derived from an EMBL/GenBank/DDBJ whole genome shotgun (WGS) entry which is preliminary data.</text>
</comment>
<reference evidence="2" key="1">
    <citation type="submission" date="2023-11" db="EMBL/GenBank/DDBJ databases">
        <authorList>
            <person name="De Vega J J."/>
            <person name="De Vega J J."/>
        </authorList>
    </citation>
    <scope>NUCLEOTIDE SEQUENCE</scope>
</reference>
<organism evidence="2 3">
    <name type="scientific">Mycena citricolor</name>
    <dbReference type="NCBI Taxonomy" id="2018698"/>
    <lineage>
        <taxon>Eukaryota</taxon>
        <taxon>Fungi</taxon>
        <taxon>Dikarya</taxon>
        <taxon>Basidiomycota</taxon>
        <taxon>Agaricomycotina</taxon>
        <taxon>Agaricomycetes</taxon>
        <taxon>Agaricomycetidae</taxon>
        <taxon>Agaricales</taxon>
        <taxon>Marasmiineae</taxon>
        <taxon>Mycenaceae</taxon>
        <taxon>Mycena</taxon>
    </lineage>
</organism>
<evidence type="ECO:0000313" key="2">
    <source>
        <dbReference type="EMBL" id="CAK5274490.1"/>
    </source>
</evidence>
<sequence>MLKTTLEYNPNLQPYTLWRLLFEAASMKGGFCLIFSCAHVQRRLRRFGMWCYTGQATGATWIVSQTIPRSGDTTSSDHLKTQSLSECKTQELYISCT</sequence>
<protein>
    <submittedName>
        <fullName evidence="2">Uncharacterized protein</fullName>
    </submittedName>
</protein>
<feature type="transmembrane region" description="Helical" evidence="1">
    <location>
        <begin position="20"/>
        <end position="40"/>
    </location>
</feature>
<dbReference type="AlphaFoldDB" id="A0AAD2HGS7"/>
<keyword evidence="1" id="KW-0812">Transmembrane</keyword>
<dbReference type="EMBL" id="CAVNYO010000403">
    <property type="protein sequence ID" value="CAK5274490.1"/>
    <property type="molecule type" value="Genomic_DNA"/>
</dbReference>
<keyword evidence="1" id="KW-0472">Membrane</keyword>
<evidence type="ECO:0000256" key="1">
    <source>
        <dbReference type="SAM" id="Phobius"/>
    </source>
</evidence>
<name>A0AAD2HGS7_9AGAR</name>